<evidence type="ECO:0000256" key="10">
    <source>
        <dbReference type="ARBA" id="ARBA00022982"/>
    </source>
</evidence>
<dbReference type="Pfam" id="PF02790">
    <property type="entry name" value="COX2_TM"/>
    <property type="match status" value="1"/>
</dbReference>
<dbReference type="EC" id="1.10.3.-" evidence="14"/>
<comment type="function">
    <text evidence="14">Catalyzes quinol oxidation with the concomitant reduction of oxygen to water. Subunit II transfers the electrons from a quinol to the binuclear center of the catalytic subunit I.</text>
</comment>
<keyword evidence="8 15" id="KW-0812">Transmembrane</keyword>
<evidence type="ECO:0000256" key="4">
    <source>
        <dbReference type="ARBA" id="ARBA00016131"/>
    </source>
</evidence>
<dbReference type="PROSITE" id="PS50857">
    <property type="entry name" value="COX2_CUA"/>
    <property type="match status" value="1"/>
</dbReference>
<evidence type="ECO:0000259" key="16">
    <source>
        <dbReference type="PROSITE" id="PS50857"/>
    </source>
</evidence>
<dbReference type="GO" id="GO:0005507">
    <property type="term" value="F:copper ion binding"/>
    <property type="evidence" value="ECO:0007669"/>
    <property type="project" value="InterPro"/>
</dbReference>
<evidence type="ECO:0000259" key="17">
    <source>
        <dbReference type="PROSITE" id="PS50999"/>
    </source>
</evidence>
<keyword evidence="5 14" id="KW-0813">Transport</keyword>
<dbReference type="OrthoDB" id="9783445at2"/>
<dbReference type="Gene3D" id="1.10.287.90">
    <property type="match status" value="1"/>
</dbReference>
<evidence type="ECO:0000256" key="5">
    <source>
        <dbReference type="ARBA" id="ARBA00022448"/>
    </source>
</evidence>
<dbReference type="AlphaFoldDB" id="A0A0A5G9S5"/>
<dbReference type="PROSITE" id="PS50999">
    <property type="entry name" value="COX2_TM"/>
    <property type="match status" value="1"/>
</dbReference>
<dbReference type="PROSITE" id="PS51257">
    <property type="entry name" value="PROKAR_LIPOPROTEIN"/>
    <property type="match status" value="1"/>
</dbReference>
<comment type="caution">
    <text evidence="18">The sequence shown here is derived from an EMBL/GenBank/DDBJ whole genome shotgun (WGS) entry which is preliminary data.</text>
</comment>
<dbReference type="PANTHER" id="PTHR22888:SF18">
    <property type="entry name" value="CYTOCHROME BO(3) UBIQUINOL OXIDASE SUBUNIT 2"/>
    <property type="match status" value="1"/>
</dbReference>
<dbReference type="SUPFAM" id="SSF81464">
    <property type="entry name" value="Cytochrome c oxidase subunit II-like, transmembrane region"/>
    <property type="match status" value="1"/>
</dbReference>
<dbReference type="Proteomes" id="UP000030401">
    <property type="component" value="Unassembled WGS sequence"/>
</dbReference>
<feature type="transmembrane region" description="Helical" evidence="15">
    <location>
        <begin position="41"/>
        <end position="63"/>
    </location>
</feature>
<dbReference type="GO" id="GO:0009486">
    <property type="term" value="F:cytochrome bo3 ubiquinol oxidase activity"/>
    <property type="evidence" value="ECO:0007669"/>
    <property type="project" value="InterPro"/>
</dbReference>
<dbReference type="InterPro" id="IPR002429">
    <property type="entry name" value="CcO_II-like_C"/>
</dbReference>
<dbReference type="EMBL" id="AVPG01000001">
    <property type="protein sequence ID" value="KGX88799.1"/>
    <property type="molecule type" value="Genomic_DNA"/>
</dbReference>
<comment type="catalytic activity">
    <reaction evidence="1 14">
        <text>2 a quinol + O2 = 2 a quinone + 2 H2O</text>
        <dbReference type="Rhea" id="RHEA:55376"/>
        <dbReference type="ChEBI" id="CHEBI:15377"/>
        <dbReference type="ChEBI" id="CHEBI:15379"/>
        <dbReference type="ChEBI" id="CHEBI:24646"/>
        <dbReference type="ChEBI" id="CHEBI:132124"/>
    </reaction>
</comment>
<evidence type="ECO:0000256" key="3">
    <source>
        <dbReference type="ARBA" id="ARBA00007866"/>
    </source>
</evidence>
<evidence type="ECO:0000256" key="7">
    <source>
        <dbReference type="ARBA" id="ARBA00022660"/>
    </source>
</evidence>
<dbReference type="GO" id="GO:0016682">
    <property type="term" value="F:oxidoreductase activity, acting on diphenols and related substances as donors, oxygen as acceptor"/>
    <property type="evidence" value="ECO:0007669"/>
    <property type="project" value="InterPro"/>
</dbReference>
<dbReference type="InterPro" id="IPR008972">
    <property type="entry name" value="Cupredoxin"/>
</dbReference>
<dbReference type="PIRSF" id="PIRSF000292">
    <property type="entry name" value="Ubi_od_II"/>
    <property type="match status" value="1"/>
</dbReference>
<proteinExistence type="inferred from homology"/>
<dbReference type="GO" id="GO:0042773">
    <property type="term" value="P:ATP synthesis coupled electron transport"/>
    <property type="evidence" value="ECO:0007669"/>
    <property type="project" value="TreeGrafter"/>
</dbReference>
<keyword evidence="9" id="KW-0732">Signal</keyword>
<evidence type="ECO:0000256" key="15">
    <source>
        <dbReference type="SAM" id="Phobius"/>
    </source>
</evidence>
<dbReference type="RefSeq" id="WP_052127065.1">
    <property type="nucleotide sequence ID" value="NZ_AVPG01000001.1"/>
</dbReference>
<sequence>MKFVKHSFLFSSLLLFLSGCSALPVLDPKGPVGEAQKDLIFWSIFLMLFVVMVVFVLFTIILVRYRERPGYDSHEPEEMEGNKWLELIWTGIPIIIVILLAVPTVRTIYQLEEPPQSTRDKEPLVIHATSANWKWFFSYPEQDIETVNYLHIPEDQPILFKLTSADSMAALWIPQLGGQEYNMAGMMTEIYLQADEPGVYDGRNANFTGEGFTEHTFKVYAQEEDEFDAWVEETRQEAPKLTQDKYDELLLPGHVETQAYSSTHLEYVNHAMDAEYTLKAYERQGYDPEKEGSH</sequence>
<dbReference type="SUPFAM" id="SSF49503">
    <property type="entry name" value="Cupredoxins"/>
    <property type="match status" value="1"/>
</dbReference>
<dbReference type="GO" id="GO:0004129">
    <property type="term" value="F:cytochrome-c oxidase activity"/>
    <property type="evidence" value="ECO:0007669"/>
    <property type="project" value="UniProtKB-UniRule"/>
</dbReference>
<dbReference type="eggNOG" id="COG1622">
    <property type="taxonomic scope" value="Bacteria"/>
</dbReference>
<evidence type="ECO:0000256" key="13">
    <source>
        <dbReference type="ARBA" id="ARBA00023136"/>
    </source>
</evidence>
<evidence type="ECO:0000256" key="8">
    <source>
        <dbReference type="ARBA" id="ARBA00022692"/>
    </source>
</evidence>
<protein>
    <recommendedName>
        <fullName evidence="4 14">Quinol oxidase subunit 2</fullName>
        <ecNumber evidence="14">1.10.3.-</ecNumber>
    </recommendedName>
</protein>
<feature type="transmembrane region" description="Helical" evidence="15">
    <location>
        <begin position="84"/>
        <end position="102"/>
    </location>
</feature>
<dbReference type="InterPro" id="IPR045187">
    <property type="entry name" value="CcO_II"/>
</dbReference>
<name>A0A0A5G9S5_9BACI</name>
<dbReference type="PRINTS" id="PR01166">
    <property type="entry name" value="CYCOXIDASEII"/>
</dbReference>
<evidence type="ECO:0000256" key="9">
    <source>
        <dbReference type="ARBA" id="ARBA00022729"/>
    </source>
</evidence>
<dbReference type="InterPro" id="IPR011759">
    <property type="entry name" value="Cyt_c_oxidase_su2_TM_dom"/>
</dbReference>
<evidence type="ECO:0000256" key="2">
    <source>
        <dbReference type="ARBA" id="ARBA00004651"/>
    </source>
</evidence>
<dbReference type="NCBIfam" id="TIGR01432">
    <property type="entry name" value="QOXA"/>
    <property type="match status" value="1"/>
</dbReference>
<keyword evidence="10 14" id="KW-0249">Electron transport</keyword>
<dbReference type="PANTHER" id="PTHR22888">
    <property type="entry name" value="CYTOCHROME C OXIDASE, SUBUNIT II"/>
    <property type="match status" value="1"/>
</dbReference>
<evidence type="ECO:0000256" key="6">
    <source>
        <dbReference type="ARBA" id="ARBA00022475"/>
    </source>
</evidence>
<feature type="domain" description="Cytochrome oxidase subunit II transmembrane region profile" evidence="17">
    <location>
        <begin position="17"/>
        <end position="115"/>
    </location>
</feature>
<keyword evidence="13 14" id="KW-0472">Membrane</keyword>
<dbReference type="GO" id="GO:0005886">
    <property type="term" value="C:plasma membrane"/>
    <property type="evidence" value="ECO:0007669"/>
    <property type="project" value="UniProtKB-SubCell"/>
</dbReference>
<evidence type="ECO:0000256" key="14">
    <source>
        <dbReference type="PIRNR" id="PIRNR000292"/>
    </source>
</evidence>
<evidence type="ECO:0000256" key="12">
    <source>
        <dbReference type="ARBA" id="ARBA00023002"/>
    </source>
</evidence>
<gene>
    <name evidence="18" type="ORF">N784_00155</name>
</gene>
<dbReference type="InterPro" id="IPR034227">
    <property type="entry name" value="CuRO_UO_II"/>
</dbReference>
<dbReference type="CDD" id="cd04212">
    <property type="entry name" value="CuRO_UO_II"/>
    <property type="match status" value="1"/>
</dbReference>
<keyword evidence="11 15" id="KW-1133">Transmembrane helix</keyword>
<reference evidence="18 19" key="1">
    <citation type="submission" date="2013-08" db="EMBL/GenBank/DDBJ databases">
        <authorList>
            <person name="Huang J."/>
            <person name="Wang G."/>
        </authorList>
    </citation>
    <scope>NUCLEOTIDE SEQUENCE [LARGE SCALE GENOMIC DNA]</scope>
    <source>
        <strain evidence="18 19">JSM 072002</strain>
    </source>
</reference>
<evidence type="ECO:0000313" key="19">
    <source>
        <dbReference type="Proteomes" id="UP000030401"/>
    </source>
</evidence>
<accession>A0A0A5G9S5</accession>
<dbReference type="STRING" id="1385512.N784_00155"/>
<evidence type="ECO:0000256" key="1">
    <source>
        <dbReference type="ARBA" id="ARBA00000725"/>
    </source>
</evidence>
<keyword evidence="12 14" id="KW-0560">Oxidoreductase</keyword>
<dbReference type="InterPro" id="IPR006333">
    <property type="entry name" value="Cyt_o_ubiquinol_oxidase_su2"/>
</dbReference>
<keyword evidence="7 14" id="KW-0679">Respiratory chain</keyword>
<evidence type="ECO:0000313" key="18">
    <source>
        <dbReference type="EMBL" id="KGX88799.1"/>
    </source>
</evidence>
<comment type="subcellular location">
    <subcellularLocation>
        <location evidence="2">Cell membrane</location>
        <topology evidence="2">Multi-pass membrane protein</topology>
    </subcellularLocation>
</comment>
<evidence type="ECO:0000256" key="11">
    <source>
        <dbReference type="ARBA" id="ARBA00022989"/>
    </source>
</evidence>
<feature type="domain" description="Cytochrome oxidase subunit II copper A binding" evidence="16">
    <location>
        <begin position="121"/>
        <end position="233"/>
    </location>
</feature>
<dbReference type="InterPro" id="IPR036257">
    <property type="entry name" value="Cyt_c_oxidase_su2_TM_sf"/>
</dbReference>
<comment type="similarity">
    <text evidence="3 14">Belongs to the cytochrome c oxidase subunit 2 family.</text>
</comment>
<keyword evidence="6 14" id="KW-1003">Cell membrane</keyword>
<organism evidence="18 19">
    <name type="scientific">Pontibacillus litoralis JSM 072002</name>
    <dbReference type="NCBI Taxonomy" id="1385512"/>
    <lineage>
        <taxon>Bacteria</taxon>
        <taxon>Bacillati</taxon>
        <taxon>Bacillota</taxon>
        <taxon>Bacilli</taxon>
        <taxon>Bacillales</taxon>
        <taxon>Bacillaceae</taxon>
        <taxon>Pontibacillus</taxon>
    </lineage>
</organism>
<dbReference type="Gene3D" id="2.60.40.420">
    <property type="entry name" value="Cupredoxins - blue copper proteins"/>
    <property type="match status" value="1"/>
</dbReference>
<dbReference type="InterPro" id="IPR006332">
    <property type="entry name" value="QoxA"/>
</dbReference>
<keyword evidence="19" id="KW-1185">Reference proteome</keyword>